<comment type="catalytic activity">
    <reaction evidence="22">
        <text>L-lysyl-[protein] + acetyl-CoA = N(6)-acetyl-L-lysyl-[protein] + CoA + H(+)</text>
        <dbReference type="Rhea" id="RHEA:45948"/>
        <dbReference type="Rhea" id="RHEA-COMP:9752"/>
        <dbReference type="Rhea" id="RHEA-COMP:10731"/>
        <dbReference type="ChEBI" id="CHEBI:15378"/>
        <dbReference type="ChEBI" id="CHEBI:29969"/>
        <dbReference type="ChEBI" id="CHEBI:57287"/>
        <dbReference type="ChEBI" id="CHEBI:57288"/>
        <dbReference type="ChEBI" id="CHEBI:61930"/>
    </reaction>
    <physiologicalReaction direction="left-to-right" evidence="22">
        <dbReference type="Rhea" id="RHEA:45949"/>
    </physiologicalReaction>
</comment>
<evidence type="ECO:0000313" key="33">
    <source>
        <dbReference type="Proteomes" id="UP001146793"/>
    </source>
</evidence>
<proteinExistence type="inferred from homology"/>
<comment type="similarity">
    <text evidence="2">Belongs to the MYST (SAS/MOZ) family.</text>
</comment>
<evidence type="ECO:0000256" key="8">
    <source>
        <dbReference type="ARBA" id="ARBA00022771"/>
    </source>
</evidence>
<evidence type="ECO:0000256" key="29">
    <source>
        <dbReference type="SAM" id="MobiDB-lite"/>
    </source>
</evidence>
<evidence type="ECO:0000256" key="24">
    <source>
        <dbReference type="ARBA" id="ARBA00074445"/>
    </source>
</evidence>
<dbReference type="FunFam" id="1.10.10.10:FF:000526">
    <property type="entry name" value="Histone acetyltransferase"/>
    <property type="match status" value="1"/>
</dbReference>
<keyword evidence="9" id="KW-0862">Zinc</keyword>
<keyword evidence="7" id="KW-0227">DNA damage</keyword>
<dbReference type="FunFam" id="3.30.60.60:FF:000001">
    <property type="entry name" value="Histone acetyltransferase"/>
    <property type="match status" value="1"/>
</dbReference>
<keyword evidence="10" id="KW-0007">Acetylation</keyword>
<comment type="catalytic activity">
    <reaction evidence="23">
        <text>L-lysyl-[histone] + acetyl-CoA = N(6)-acetyl-L-lysyl-[histone] + CoA + H(+)</text>
        <dbReference type="Rhea" id="RHEA:21992"/>
        <dbReference type="Rhea" id="RHEA-COMP:9845"/>
        <dbReference type="Rhea" id="RHEA-COMP:11338"/>
        <dbReference type="ChEBI" id="CHEBI:15378"/>
        <dbReference type="ChEBI" id="CHEBI:29969"/>
        <dbReference type="ChEBI" id="CHEBI:57287"/>
        <dbReference type="ChEBI" id="CHEBI:57288"/>
        <dbReference type="ChEBI" id="CHEBI:61930"/>
        <dbReference type="EC" id="2.3.1.48"/>
    </reaction>
    <physiologicalReaction direction="left-to-right" evidence="23">
        <dbReference type="Rhea" id="RHEA:21993"/>
    </physiologicalReaction>
</comment>
<feature type="active site" description="Proton donor/acceptor" evidence="28">
    <location>
        <position position="292"/>
    </location>
</feature>
<dbReference type="GO" id="GO:0008270">
    <property type="term" value="F:zinc ion binding"/>
    <property type="evidence" value="ECO:0007669"/>
    <property type="project" value="UniProtKB-KW"/>
</dbReference>
<dbReference type="Proteomes" id="UP001146793">
    <property type="component" value="Unassembled WGS sequence"/>
</dbReference>
<dbReference type="GO" id="GO:0006281">
    <property type="term" value="P:DNA repair"/>
    <property type="evidence" value="ECO:0007669"/>
    <property type="project" value="UniProtKB-KW"/>
</dbReference>
<evidence type="ECO:0000256" key="19">
    <source>
        <dbReference type="ARBA" id="ARBA00031553"/>
    </source>
</evidence>
<evidence type="ECO:0000256" key="20">
    <source>
        <dbReference type="ARBA" id="ARBA00047557"/>
    </source>
</evidence>
<evidence type="ECO:0000256" key="22">
    <source>
        <dbReference type="ARBA" id="ARBA00047787"/>
    </source>
</evidence>
<comment type="catalytic activity">
    <reaction evidence="20">
        <text>2-hydroxyisobutanoyl-CoA + L-lysyl-[protein] = N(6)-(2-hydroxyisobutanoyl)-L-lysyl-[protein] + CoA + H(+)</text>
        <dbReference type="Rhea" id="RHEA:24180"/>
        <dbReference type="Rhea" id="RHEA-COMP:9752"/>
        <dbReference type="Rhea" id="RHEA-COMP:15921"/>
        <dbReference type="ChEBI" id="CHEBI:15378"/>
        <dbReference type="ChEBI" id="CHEBI:29969"/>
        <dbReference type="ChEBI" id="CHEBI:57287"/>
        <dbReference type="ChEBI" id="CHEBI:131780"/>
        <dbReference type="ChEBI" id="CHEBI:144968"/>
    </reaction>
    <physiologicalReaction direction="left-to-right" evidence="20">
        <dbReference type="Rhea" id="RHEA:24181"/>
    </physiologicalReaction>
</comment>
<feature type="region of interest" description="Disordered" evidence="29">
    <location>
        <begin position="66"/>
        <end position="94"/>
    </location>
</feature>
<dbReference type="SMART" id="SM00298">
    <property type="entry name" value="CHROMO"/>
    <property type="match status" value="1"/>
</dbReference>
<dbReference type="InterPro" id="IPR000953">
    <property type="entry name" value="Chromo/chromo_shadow_dom"/>
</dbReference>
<evidence type="ECO:0000256" key="2">
    <source>
        <dbReference type="ARBA" id="ARBA00010107"/>
    </source>
</evidence>
<evidence type="ECO:0000256" key="26">
    <source>
        <dbReference type="ARBA" id="ARBA00076782"/>
    </source>
</evidence>
<dbReference type="PANTHER" id="PTHR10615">
    <property type="entry name" value="HISTONE ACETYLTRANSFERASE"/>
    <property type="match status" value="1"/>
</dbReference>
<evidence type="ECO:0000256" key="12">
    <source>
        <dbReference type="ARBA" id="ARBA00023159"/>
    </source>
</evidence>
<keyword evidence="6" id="KW-0479">Metal-binding</keyword>
<evidence type="ECO:0000256" key="1">
    <source>
        <dbReference type="ARBA" id="ARBA00004123"/>
    </source>
</evidence>
<evidence type="ECO:0000256" key="9">
    <source>
        <dbReference type="ARBA" id="ARBA00022833"/>
    </source>
</evidence>
<dbReference type="PANTHER" id="PTHR10615:SF219">
    <property type="entry name" value="HISTONE ACETYLTRANSFERASE KAT5"/>
    <property type="match status" value="1"/>
</dbReference>
<dbReference type="InterPro" id="IPR016197">
    <property type="entry name" value="Chromo-like_dom_sf"/>
</dbReference>
<evidence type="ECO:0000256" key="10">
    <source>
        <dbReference type="ARBA" id="ARBA00022990"/>
    </source>
</evidence>
<accession>A0AAV7ZRI7</accession>
<evidence type="ECO:0000256" key="4">
    <source>
        <dbReference type="ARBA" id="ARBA00022255"/>
    </source>
</evidence>
<evidence type="ECO:0000256" key="14">
    <source>
        <dbReference type="ARBA" id="ARBA00023204"/>
    </source>
</evidence>
<feature type="domain" description="MYST-type HAT" evidence="30">
    <location>
        <begin position="116"/>
        <end position="388"/>
    </location>
</feature>
<comment type="catalytic activity">
    <reaction evidence="21">
        <text>(2E)-butenoyl-CoA + L-lysyl-[protein] = N(6)-(2E)-butenoyl-L-lysyl-[protein] + CoA + H(+)</text>
        <dbReference type="Rhea" id="RHEA:53908"/>
        <dbReference type="Rhea" id="RHEA-COMP:9752"/>
        <dbReference type="Rhea" id="RHEA-COMP:13707"/>
        <dbReference type="ChEBI" id="CHEBI:15378"/>
        <dbReference type="ChEBI" id="CHEBI:29969"/>
        <dbReference type="ChEBI" id="CHEBI:57287"/>
        <dbReference type="ChEBI" id="CHEBI:57332"/>
        <dbReference type="ChEBI" id="CHEBI:137954"/>
    </reaction>
    <physiologicalReaction direction="left-to-right" evidence="21">
        <dbReference type="Rhea" id="RHEA:53909"/>
    </physiologicalReaction>
</comment>
<gene>
    <name evidence="31" type="ORF">M0812_10411</name>
    <name evidence="32" type="ORF">M0813_04696</name>
</gene>
<dbReference type="GO" id="GO:0046972">
    <property type="term" value="F:histone H4K16 acetyltransferase activity"/>
    <property type="evidence" value="ECO:0007669"/>
    <property type="project" value="TreeGrafter"/>
</dbReference>
<comment type="caution">
    <text evidence="31">The sequence shown here is derived from an EMBL/GenBank/DDBJ whole genome shotgun (WGS) entry which is preliminary data.</text>
</comment>
<dbReference type="InterPro" id="IPR036388">
    <property type="entry name" value="WH-like_DNA-bd_sf"/>
</dbReference>
<dbReference type="SUPFAM" id="SSF54160">
    <property type="entry name" value="Chromo domain-like"/>
    <property type="match status" value="1"/>
</dbReference>
<dbReference type="Proteomes" id="UP001150062">
    <property type="component" value="Unassembled WGS sequence"/>
</dbReference>
<keyword evidence="15" id="KW-0539">Nucleus</keyword>
<comment type="subcellular location">
    <subcellularLocation>
        <location evidence="1">Nucleus</location>
    </subcellularLocation>
</comment>
<sequence>MTSTTKKIPIGTIVPCKFIDNNYHKAEVLKIQTDSEGKQQYYVHYLNFNKRLDEWVKPNRFSTQEIELNSPKIKTPRRGRRSKRSTPLNSDGKVVVSRSKYEKDQEMKNQQLKELQKIRNIDEIKFGKYLIEPWYYSPYPSHLLESRKLYICEFCFQFANSERSFERHMVKCRCRHPPGIEIYKEGNLSIYEVDGEISKKYTRNLFLLSKLFLDHKSLSFNVELFLFYIVCENDKLGSHITGYFSKEKNSQEYCNLACILVLPQYQRKGYGQLMISLSYELSKKEKKMGSPEKPFSDLGLVAYRNYWAMILINILYNRNKETISIQELSNISYITPTEVKSTLKWLDLIHIHENKILIHLNNSTVILKFMKKYEETKFINPNLLNWVSYDQQL</sequence>
<reference evidence="31" key="2">
    <citation type="submission" date="2022-08" db="EMBL/GenBank/DDBJ databases">
        <title>Novel sulphate-reducing endosymbionts in the free-living metamonad Anaeramoeba.</title>
        <authorList>
            <person name="Jerlstrom-Hultqvist J."/>
            <person name="Cepicka I."/>
            <person name="Gallot-Lavallee L."/>
            <person name="Salas-Leiva D."/>
            <person name="Curtis B.A."/>
            <person name="Zahonova K."/>
            <person name="Pipaliya S."/>
            <person name="Dacks J."/>
            <person name="Roger A.J."/>
        </authorList>
    </citation>
    <scope>NUCLEOTIDE SEQUENCE</scope>
    <source>
        <strain evidence="31">Busselton2</strain>
    </source>
</reference>
<evidence type="ECO:0000256" key="17">
    <source>
        <dbReference type="ARBA" id="ARBA00031065"/>
    </source>
</evidence>
<keyword evidence="34" id="KW-1185">Reference proteome</keyword>
<keyword evidence="14" id="KW-0234">DNA repair</keyword>
<protein>
    <recommendedName>
        <fullName evidence="4">Histone acetyltransferase ESA1</fullName>
        <ecNumber evidence="3">2.3.1.48</ecNumber>
    </recommendedName>
    <alternativeName>
        <fullName evidence="24">Histone acetyltransferase esa1</fullName>
    </alternativeName>
    <alternativeName>
        <fullName evidence="17 25">protein 2-hydroxyisobutyryltransferase ESA1</fullName>
    </alternativeName>
    <alternativeName>
        <fullName evidence="19 26">protein acetyltransferase ESA1</fullName>
    </alternativeName>
    <alternativeName>
        <fullName evidence="18 27">protein crotonyltransferase ESA1</fullName>
    </alternativeName>
</protein>
<dbReference type="SUPFAM" id="SSF55729">
    <property type="entry name" value="Acyl-CoA N-acyltransferases (Nat)"/>
    <property type="match status" value="1"/>
</dbReference>
<evidence type="ECO:0000256" key="13">
    <source>
        <dbReference type="ARBA" id="ARBA00023163"/>
    </source>
</evidence>
<dbReference type="AlphaFoldDB" id="A0AAV7ZRI7"/>
<evidence type="ECO:0000256" key="28">
    <source>
        <dbReference type="PIRSR" id="PIRSR602717-51"/>
    </source>
</evidence>
<dbReference type="CDD" id="cd04301">
    <property type="entry name" value="NAT_SF"/>
    <property type="match status" value="1"/>
</dbReference>
<evidence type="ECO:0000313" key="32">
    <source>
        <dbReference type="EMBL" id="KAJ6232655.1"/>
    </source>
</evidence>
<dbReference type="Gene3D" id="3.30.60.60">
    <property type="entry name" value="N-acetyl transferase-like"/>
    <property type="match status" value="1"/>
</dbReference>
<dbReference type="Pfam" id="PF17772">
    <property type="entry name" value="zf-MYST"/>
    <property type="match status" value="1"/>
</dbReference>
<evidence type="ECO:0000256" key="18">
    <source>
        <dbReference type="ARBA" id="ARBA00031133"/>
    </source>
</evidence>
<feature type="compositionally biased region" description="Basic residues" evidence="29">
    <location>
        <begin position="74"/>
        <end position="84"/>
    </location>
</feature>
<dbReference type="GO" id="GO:0005634">
    <property type="term" value="C:nucleus"/>
    <property type="evidence" value="ECO:0007669"/>
    <property type="project" value="UniProtKB-SubCell"/>
</dbReference>
<evidence type="ECO:0000256" key="23">
    <source>
        <dbReference type="ARBA" id="ARBA00048940"/>
    </source>
</evidence>
<keyword evidence="11" id="KW-0805">Transcription regulation</keyword>
<dbReference type="InterPro" id="IPR050603">
    <property type="entry name" value="MYST_HAT"/>
</dbReference>
<evidence type="ECO:0000256" key="3">
    <source>
        <dbReference type="ARBA" id="ARBA00013184"/>
    </source>
</evidence>
<dbReference type="FunFam" id="3.40.630.30:FF:000002">
    <property type="entry name" value="Histone acetyltransferase"/>
    <property type="match status" value="1"/>
</dbReference>
<dbReference type="GO" id="GO:0006357">
    <property type="term" value="P:regulation of transcription by RNA polymerase II"/>
    <property type="evidence" value="ECO:0007669"/>
    <property type="project" value="UniProtKB-ARBA"/>
</dbReference>
<evidence type="ECO:0000256" key="15">
    <source>
        <dbReference type="ARBA" id="ARBA00023242"/>
    </source>
</evidence>
<dbReference type="Gene3D" id="3.40.630.30">
    <property type="match status" value="1"/>
</dbReference>
<keyword evidence="8" id="KW-0863">Zinc-finger</keyword>
<reference evidence="32" key="1">
    <citation type="submission" date="2022-08" db="EMBL/GenBank/DDBJ databases">
        <title>Novel sulfate-reducing endosymbionts in the free-living metamonad Anaeramoeba.</title>
        <authorList>
            <person name="Jerlstrom-Hultqvist J."/>
            <person name="Cepicka I."/>
            <person name="Gallot-Lavallee L."/>
            <person name="Salas-Leiva D."/>
            <person name="Curtis B.A."/>
            <person name="Zahonova K."/>
            <person name="Pipaliya S."/>
            <person name="Dacks J."/>
            <person name="Roger A.J."/>
        </authorList>
    </citation>
    <scope>NUCLEOTIDE SEQUENCE</scope>
    <source>
        <strain evidence="32">Schooner1</strain>
    </source>
</reference>
<evidence type="ECO:0000256" key="21">
    <source>
        <dbReference type="ARBA" id="ARBA00047752"/>
    </source>
</evidence>
<keyword evidence="16" id="KW-0012">Acyltransferase</keyword>
<dbReference type="EC" id="2.3.1.48" evidence="3"/>
<dbReference type="Gene3D" id="2.30.30.140">
    <property type="match status" value="1"/>
</dbReference>
<dbReference type="InterPro" id="IPR002717">
    <property type="entry name" value="HAT_MYST-type"/>
</dbReference>
<dbReference type="InterPro" id="IPR016181">
    <property type="entry name" value="Acyl_CoA_acyltransferase"/>
</dbReference>
<dbReference type="PROSITE" id="PS51726">
    <property type="entry name" value="MYST_HAT"/>
    <property type="match status" value="1"/>
</dbReference>
<evidence type="ECO:0000259" key="30">
    <source>
        <dbReference type="PROSITE" id="PS51726"/>
    </source>
</evidence>
<keyword evidence="5" id="KW-0808">Transferase</keyword>
<dbReference type="Gene3D" id="1.10.10.10">
    <property type="entry name" value="Winged helix-like DNA-binding domain superfamily/Winged helix DNA-binding domain"/>
    <property type="match status" value="1"/>
</dbReference>
<evidence type="ECO:0000256" key="5">
    <source>
        <dbReference type="ARBA" id="ARBA00022679"/>
    </source>
</evidence>
<name>A0AAV7ZRI7_9EUKA</name>
<evidence type="ECO:0000256" key="25">
    <source>
        <dbReference type="ARBA" id="ARBA00075313"/>
    </source>
</evidence>
<evidence type="ECO:0000313" key="31">
    <source>
        <dbReference type="EMBL" id="KAJ3444554.1"/>
    </source>
</evidence>
<dbReference type="InterPro" id="IPR040706">
    <property type="entry name" value="Zf-MYST"/>
</dbReference>
<organism evidence="31 33">
    <name type="scientific">Anaeramoeba flamelloides</name>
    <dbReference type="NCBI Taxonomy" id="1746091"/>
    <lineage>
        <taxon>Eukaryota</taxon>
        <taxon>Metamonada</taxon>
        <taxon>Anaeramoebidae</taxon>
        <taxon>Anaeramoeba</taxon>
    </lineage>
</organism>
<keyword evidence="13" id="KW-0804">Transcription</keyword>
<dbReference type="Pfam" id="PF11717">
    <property type="entry name" value="Tudor-knot"/>
    <property type="match status" value="1"/>
</dbReference>
<keyword evidence="12" id="KW-0010">Activator</keyword>
<evidence type="ECO:0000256" key="16">
    <source>
        <dbReference type="ARBA" id="ARBA00023315"/>
    </source>
</evidence>
<dbReference type="EMBL" id="JANTQA010000023">
    <property type="protein sequence ID" value="KAJ3444554.1"/>
    <property type="molecule type" value="Genomic_DNA"/>
</dbReference>
<evidence type="ECO:0000313" key="34">
    <source>
        <dbReference type="Proteomes" id="UP001150062"/>
    </source>
</evidence>
<evidence type="ECO:0000256" key="6">
    <source>
        <dbReference type="ARBA" id="ARBA00022723"/>
    </source>
</evidence>
<evidence type="ECO:0000256" key="11">
    <source>
        <dbReference type="ARBA" id="ARBA00023015"/>
    </source>
</evidence>
<evidence type="ECO:0000256" key="27">
    <source>
        <dbReference type="ARBA" id="ARBA00077673"/>
    </source>
</evidence>
<dbReference type="InterPro" id="IPR025995">
    <property type="entry name" value="Tudor-knot"/>
</dbReference>
<evidence type="ECO:0000256" key="7">
    <source>
        <dbReference type="ARBA" id="ARBA00022763"/>
    </source>
</evidence>
<dbReference type="Pfam" id="PF01853">
    <property type="entry name" value="MOZ_SAS"/>
    <property type="match status" value="1"/>
</dbReference>
<dbReference type="GO" id="GO:0035267">
    <property type="term" value="C:NuA4 histone acetyltransferase complex"/>
    <property type="evidence" value="ECO:0007669"/>
    <property type="project" value="UniProtKB-ARBA"/>
</dbReference>
<dbReference type="EMBL" id="JAOAOG010000290">
    <property type="protein sequence ID" value="KAJ6232655.1"/>
    <property type="molecule type" value="Genomic_DNA"/>
</dbReference>